<organism evidence="1">
    <name type="scientific">freshwater metagenome</name>
    <dbReference type="NCBI Taxonomy" id="449393"/>
    <lineage>
        <taxon>unclassified sequences</taxon>
        <taxon>metagenomes</taxon>
        <taxon>ecological metagenomes</taxon>
    </lineage>
</organism>
<gene>
    <name evidence="1" type="ORF">UFOPK1493_03059</name>
</gene>
<evidence type="ECO:0000313" key="1">
    <source>
        <dbReference type="EMBL" id="CAB4580778.1"/>
    </source>
</evidence>
<dbReference type="EMBL" id="CAEZSR010000151">
    <property type="protein sequence ID" value="CAB4580778.1"/>
    <property type="molecule type" value="Genomic_DNA"/>
</dbReference>
<accession>A0A6J6F7M3</accession>
<sequence>MSGVSGVSGVSGAGGISLEPAAHECAERAYPAPSTRKEPHHASLHLLVGVAVALGASVLPNVASANVPENVVCRGTIGAIAVDNVEVPEFARCVLSGTTVLGSVEVKPGARLTASFATVRGSVQAIEAVSVVVSDSSITGGFEAVQGGVARSVRNAIGGGLKIEQQSGPWPWPWP</sequence>
<name>A0A6J6F7M3_9ZZZZ</name>
<proteinExistence type="predicted"/>
<protein>
    <submittedName>
        <fullName evidence="1">Unannotated protein</fullName>
    </submittedName>
</protein>
<reference evidence="1" key="1">
    <citation type="submission" date="2020-05" db="EMBL/GenBank/DDBJ databases">
        <authorList>
            <person name="Chiriac C."/>
            <person name="Salcher M."/>
            <person name="Ghai R."/>
            <person name="Kavagutti S V."/>
        </authorList>
    </citation>
    <scope>NUCLEOTIDE SEQUENCE</scope>
</reference>
<dbReference type="AlphaFoldDB" id="A0A6J6F7M3"/>